<dbReference type="InterPro" id="IPR006094">
    <property type="entry name" value="Oxid_FAD_bind_N"/>
</dbReference>
<dbReference type="KEGG" id="kfl:Kfla_2504"/>
<dbReference type="PROSITE" id="PS00862">
    <property type="entry name" value="OX2_COVAL_FAD"/>
    <property type="match status" value="1"/>
</dbReference>
<reference evidence="8" key="1">
    <citation type="submission" date="2009-09" db="EMBL/GenBank/DDBJ databases">
        <title>The complete genome of Kribbella flavida DSM 17836.</title>
        <authorList>
            <consortium name="US DOE Joint Genome Institute (JGI-PGF)"/>
            <person name="Lucas S."/>
            <person name="Copeland A."/>
            <person name="Lapidus A."/>
            <person name="Glavina del Rio T."/>
            <person name="Dalin E."/>
            <person name="Tice H."/>
            <person name="Bruce D."/>
            <person name="Goodwin L."/>
            <person name="Pitluck S."/>
            <person name="Kyrpides N."/>
            <person name="Mavromatis K."/>
            <person name="Ivanova N."/>
            <person name="Saunders E."/>
            <person name="Brettin T."/>
            <person name="Detter J.C."/>
            <person name="Han C."/>
            <person name="Larimer F."/>
            <person name="Land M."/>
            <person name="Hauser L."/>
            <person name="Markowitz V."/>
            <person name="Cheng J.-F."/>
            <person name="Hugenholtz P."/>
            <person name="Woyke T."/>
            <person name="Wu D."/>
            <person name="Pukall R."/>
            <person name="Klenk H.-P."/>
            <person name="Eisen J.A."/>
        </authorList>
    </citation>
    <scope>NUCLEOTIDE SEQUENCE [LARGE SCALE GENOMIC DNA]</scope>
    <source>
        <strain evidence="8">DSM 17836 / JCM 10339 / NBRC 14399</strain>
    </source>
</reference>
<dbReference type="Pfam" id="PF08031">
    <property type="entry name" value="BBE"/>
    <property type="match status" value="1"/>
</dbReference>
<dbReference type="AlphaFoldDB" id="D2PWC6"/>
<dbReference type="InterPro" id="IPR016166">
    <property type="entry name" value="FAD-bd_PCMH"/>
</dbReference>
<dbReference type="Pfam" id="PF01565">
    <property type="entry name" value="FAD_binding_4"/>
    <property type="match status" value="1"/>
</dbReference>
<keyword evidence="5" id="KW-0560">Oxidoreductase</keyword>
<feature type="domain" description="FAD-binding PCMH-type" evidence="6">
    <location>
        <begin position="33"/>
        <end position="204"/>
    </location>
</feature>
<dbReference type="Proteomes" id="UP000007967">
    <property type="component" value="Chromosome"/>
</dbReference>
<evidence type="ECO:0000256" key="5">
    <source>
        <dbReference type="ARBA" id="ARBA00023002"/>
    </source>
</evidence>
<dbReference type="GO" id="GO:0016491">
    <property type="term" value="F:oxidoreductase activity"/>
    <property type="evidence" value="ECO:0007669"/>
    <property type="project" value="UniProtKB-KW"/>
</dbReference>
<organism evidence="7 8">
    <name type="scientific">Kribbella flavida (strain DSM 17836 / JCM 10339 / NBRC 14399)</name>
    <dbReference type="NCBI Taxonomy" id="479435"/>
    <lineage>
        <taxon>Bacteria</taxon>
        <taxon>Bacillati</taxon>
        <taxon>Actinomycetota</taxon>
        <taxon>Actinomycetes</taxon>
        <taxon>Propionibacteriales</taxon>
        <taxon>Kribbellaceae</taxon>
        <taxon>Kribbella</taxon>
    </lineage>
</organism>
<comment type="similarity">
    <text evidence="2">Belongs to the oxygen-dependent FAD-linked oxidoreductase family.</text>
</comment>
<dbReference type="SUPFAM" id="SSF56176">
    <property type="entry name" value="FAD-binding/transporter-associated domain-like"/>
    <property type="match status" value="1"/>
</dbReference>
<dbReference type="InterPro" id="IPR050416">
    <property type="entry name" value="FAD-linked_Oxidoreductase"/>
</dbReference>
<dbReference type="HOGENOM" id="CLU_018354_10_0_11"/>
<evidence type="ECO:0000256" key="3">
    <source>
        <dbReference type="ARBA" id="ARBA00022630"/>
    </source>
</evidence>
<sequence>MSSALDTLRRDFGGDIIEPGATQYAAVSRSVLVAGSPAVVLRPKSADDVRAGVRFAAAAGLALSVRGGGHGFPGFGTNDGGVVIDLGELAEVEVTDKERHLVRIGGGATWGQVAAALAPHGLAISSGDTRSVGVGGLTLTGGIGWKVRKYGLALDNLVSVEVVTAAGEVVQASAEHNPELFWAIRGGGGNFGVVTTFEFRAHPTTDVFFGKITFPAAELPGVLRGWADHLRTAPEELTSIALLANPFAGGPEAPVEIHLAFDGDDPEAAARAIDPIRRLGTVIDDDVVLRPYADTLEEGMTPPPGFQVSTRSAFVDPSSVPGALDALAETARSERSPFISVRSVGGAVSRVADDATAFPHRQAELMFVTITAGPQPVVEAARPGLDAIWGRLAPYVSGIYANFHATATEDDVAAIYPAQTYRRLATVKRQYDPANLFAANHNVRPQ</sequence>
<evidence type="ECO:0000259" key="6">
    <source>
        <dbReference type="PROSITE" id="PS51387"/>
    </source>
</evidence>
<dbReference type="GO" id="GO:0071949">
    <property type="term" value="F:FAD binding"/>
    <property type="evidence" value="ECO:0007669"/>
    <property type="project" value="InterPro"/>
</dbReference>
<gene>
    <name evidence="7" type="ordered locus">Kfla_2504</name>
</gene>
<proteinExistence type="inferred from homology"/>
<evidence type="ECO:0000313" key="7">
    <source>
        <dbReference type="EMBL" id="ADB31578.1"/>
    </source>
</evidence>
<dbReference type="PANTHER" id="PTHR42973:SF39">
    <property type="entry name" value="FAD-BINDING PCMH-TYPE DOMAIN-CONTAINING PROTEIN"/>
    <property type="match status" value="1"/>
</dbReference>
<dbReference type="InterPro" id="IPR012951">
    <property type="entry name" value="BBE"/>
</dbReference>
<dbReference type="InterPro" id="IPR016167">
    <property type="entry name" value="FAD-bd_PCMH_sub1"/>
</dbReference>
<evidence type="ECO:0000256" key="2">
    <source>
        <dbReference type="ARBA" id="ARBA00005466"/>
    </source>
</evidence>
<keyword evidence="8" id="KW-1185">Reference proteome</keyword>
<dbReference type="Gene3D" id="3.30.465.10">
    <property type="match status" value="1"/>
</dbReference>
<dbReference type="eggNOG" id="COG0277">
    <property type="taxonomic scope" value="Bacteria"/>
</dbReference>
<evidence type="ECO:0000313" key="8">
    <source>
        <dbReference type="Proteomes" id="UP000007967"/>
    </source>
</evidence>
<name>D2PWC6_KRIFD</name>
<keyword evidence="4" id="KW-0274">FAD</keyword>
<comment type="cofactor">
    <cofactor evidence="1">
        <name>FAD</name>
        <dbReference type="ChEBI" id="CHEBI:57692"/>
    </cofactor>
</comment>
<dbReference type="RefSeq" id="WP_012920134.1">
    <property type="nucleotide sequence ID" value="NC_013729.1"/>
</dbReference>
<dbReference type="OrthoDB" id="3682986at2"/>
<evidence type="ECO:0000256" key="1">
    <source>
        <dbReference type="ARBA" id="ARBA00001974"/>
    </source>
</evidence>
<dbReference type="InterPro" id="IPR016169">
    <property type="entry name" value="FAD-bd_PCMH_sub2"/>
</dbReference>
<dbReference type="Gene3D" id="3.40.462.20">
    <property type="match status" value="1"/>
</dbReference>
<dbReference type="InterPro" id="IPR036318">
    <property type="entry name" value="FAD-bd_PCMH-like_sf"/>
</dbReference>
<accession>D2PWC6</accession>
<evidence type="ECO:0000256" key="4">
    <source>
        <dbReference type="ARBA" id="ARBA00022827"/>
    </source>
</evidence>
<dbReference type="Gene3D" id="3.30.43.10">
    <property type="entry name" value="Uridine Diphospho-n-acetylenolpyruvylglucosamine Reductase, domain 2"/>
    <property type="match status" value="1"/>
</dbReference>
<protein>
    <submittedName>
        <fullName evidence="7">FAD linked oxidase domain protein</fullName>
    </submittedName>
</protein>
<dbReference type="EMBL" id="CP001736">
    <property type="protein sequence ID" value="ADB31578.1"/>
    <property type="molecule type" value="Genomic_DNA"/>
</dbReference>
<keyword evidence="3" id="KW-0285">Flavoprotein</keyword>
<dbReference type="PROSITE" id="PS51387">
    <property type="entry name" value="FAD_PCMH"/>
    <property type="match status" value="1"/>
</dbReference>
<reference evidence="7 8" key="2">
    <citation type="journal article" date="2010" name="Stand. Genomic Sci.">
        <title>Complete genome sequence of Kribbella flavida type strain (IFO 14399).</title>
        <authorList>
            <person name="Pukall R."/>
            <person name="Lapidus A."/>
            <person name="Glavina Del Rio T."/>
            <person name="Copeland A."/>
            <person name="Tice H."/>
            <person name="Cheng J.-F."/>
            <person name="Lucas S."/>
            <person name="Chen F."/>
            <person name="Nolan M."/>
            <person name="LaButti K."/>
            <person name="Pati A."/>
            <person name="Ivanova N."/>
            <person name="Mavrommatis K."/>
            <person name="Mikhailova N."/>
            <person name="Pitluck S."/>
            <person name="Bruce D."/>
            <person name="Goodwin L."/>
            <person name="Land M."/>
            <person name="Hauser L."/>
            <person name="Chang Y.-J."/>
            <person name="Jeffries C.D."/>
            <person name="Chen A."/>
            <person name="Palaniappan K."/>
            <person name="Chain P."/>
            <person name="Rohde M."/>
            <person name="Goeker M."/>
            <person name="Bristow J."/>
            <person name="Eisen J.A."/>
            <person name="Markowitz V."/>
            <person name="Hugenholtz P."/>
            <person name="Kyrpides N.C."/>
            <person name="Klenk H.-P."/>
            <person name="Brettin T."/>
        </authorList>
    </citation>
    <scope>NUCLEOTIDE SEQUENCE [LARGE SCALE GENOMIC DNA]</scope>
    <source>
        <strain evidence="8">DSM 17836 / JCM 10339 / NBRC 14399</strain>
    </source>
</reference>
<dbReference type="PANTHER" id="PTHR42973">
    <property type="entry name" value="BINDING OXIDOREDUCTASE, PUTATIVE (AFU_ORTHOLOGUE AFUA_1G17690)-RELATED"/>
    <property type="match status" value="1"/>
</dbReference>
<dbReference type="InterPro" id="IPR006093">
    <property type="entry name" value="Oxy_OxRdtase_FAD_BS"/>
</dbReference>
<dbReference type="STRING" id="479435.Kfla_2504"/>